<dbReference type="InterPro" id="IPR012389">
    <property type="entry name" value="Cyclin_P/U"/>
</dbReference>
<gene>
    <name evidence="2" type="ORF">J3Q64DRAFT_1609858</name>
</gene>
<organism evidence="2 3">
    <name type="scientific">Phycomyces blakesleeanus</name>
    <dbReference type="NCBI Taxonomy" id="4837"/>
    <lineage>
        <taxon>Eukaryota</taxon>
        <taxon>Fungi</taxon>
        <taxon>Fungi incertae sedis</taxon>
        <taxon>Mucoromycota</taxon>
        <taxon>Mucoromycotina</taxon>
        <taxon>Mucoromycetes</taxon>
        <taxon>Mucorales</taxon>
        <taxon>Phycomycetaceae</taxon>
        <taxon>Phycomyces</taxon>
    </lineage>
</organism>
<sequence>HLDIAEFPVPLLLKIVANLINSIISTNDRILTSENITHFHSRAVPNIAVQAYMSRILKFAPFPNEVLLSILVYFDRIAKLKKNRIAISSLNIHRLLISSIVVASKLTSDVFYSNTRYAKVGGLSLLELNQLELEFLFLCNFDLHVRLQDMQVYGDQL</sequence>
<keyword evidence="3" id="KW-1185">Reference proteome</keyword>
<dbReference type="InterPro" id="IPR036915">
    <property type="entry name" value="Cyclin-like_sf"/>
</dbReference>
<dbReference type="PANTHER" id="PTHR15615">
    <property type="match status" value="1"/>
</dbReference>
<dbReference type="Pfam" id="PF08613">
    <property type="entry name" value="Cyclin"/>
    <property type="match status" value="1"/>
</dbReference>
<dbReference type="InterPro" id="IPR013922">
    <property type="entry name" value="Cyclin_PHO80-like"/>
</dbReference>
<comment type="caution">
    <text evidence="2">The sequence shown here is derived from an EMBL/GenBank/DDBJ whole genome shotgun (WGS) entry which is preliminary data.</text>
</comment>
<keyword evidence="1" id="KW-0195">Cyclin</keyword>
<dbReference type="EMBL" id="JBCLYO010000006">
    <property type="protein sequence ID" value="KAL0087946.1"/>
    <property type="molecule type" value="Genomic_DNA"/>
</dbReference>
<evidence type="ECO:0000256" key="1">
    <source>
        <dbReference type="ARBA" id="ARBA00023127"/>
    </source>
</evidence>
<dbReference type="Gene3D" id="1.10.472.10">
    <property type="entry name" value="Cyclin-like"/>
    <property type="match status" value="1"/>
</dbReference>
<proteinExistence type="predicted"/>
<reference evidence="2 3" key="1">
    <citation type="submission" date="2024-04" db="EMBL/GenBank/DDBJ databases">
        <title>Symmetric and asymmetric DNA N6-adenine methylation regulates different biological responses in Mucorales.</title>
        <authorList>
            <consortium name="Lawrence Berkeley National Laboratory"/>
            <person name="Lax C."/>
            <person name="Mondo S.J."/>
            <person name="Osorio-Concepcion M."/>
            <person name="Muszewska A."/>
            <person name="Corrochano-Luque M."/>
            <person name="Gutierrez G."/>
            <person name="Riley R."/>
            <person name="Lipzen A."/>
            <person name="Guo J."/>
            <person name="Hundley H."/>
            <person name="Amirebrahimi M."/>
            <person name="Ng V."/>
            <person name="Lorenzo-Gutierrez D."/>
            <person name="Binder U."/>
            <person name="Yang J."/>
            <person name="Song Y."/>
            <person name="Canovas D."/>
            <person name="Navarro E."/>
            <person name="Freitag M."/>
            <person name="Gabaldon T."/>
            <person name="Grigoriev I.V."/>
            <person name="Corrochano L.M."/>
            <person name="Nicolas F.E."/>
            <person name="Garre V."/>
        </authorList>
    </citation>
    <scope>NUCLEOTIDE SEQUENCE [LARGE SCALE GENOMIC DNA]</scope>
    <source>
        <strain evidence="2 3">L51</strain>
    </source>
</reference>
<feature type="non-terminal residue" evidence="2">
    <location>
        <position position="1"/>
    </location>
</feature>
<dbReference type="PANTHER" id="PTHR15615:SF94">
    <property type="entry name" value="PHO85 CYCLIN-6-RELATED"/>
    <property type="match status" value="1"/>
</dbReference>
<dbReference type="SUPFAM" id="SSF47954">
    <property type="entry name" value="Cyclin-like"/>
    <property type="match status" value="1"/>
</dbReference>
<feature type="non-terminal residue" evidence="2">
    <location>
        <position position="157"/>
    </location>
</feature>
<accession>A0ABR3B3Y6</accession>
<evidence type="ECO:0000313" key="2">
    <source>
        <dbReference type="EMBL" id="KAL0087946.1"/>
    </source>
</evidence>
<name>A0ABR3B3Y6_PHYBL</name>
<dbReference type="CDD" id="cd20558">
    <property type="entry name" value="CYCLIN_ScPCL7-like"/>
    <property type="match status" value="1"/>
</dbReference>
<dbReference type="Proteomes" id="UP001448207">
    <property type="component" value="Unassembled WGS sequence"/>
</dbReference>
<evidence type="ECO:0000313" key="3">
    <source>
        <dbReference type="Proteomes" id="UP001448207"/>
    </source>
</evidence>
<protein>
    <submittedName>
        <fullName evidence="2">Cyclin-domain-containing protein</fullName>
    </submittedName>
</protein>
<dbReference type="PIRSF" id="PIRSF027110">
    <property type="entry name" value="PREG"/>
    <property type="match status" value="1"/>
</dbReference>